<evidence type="ECO:0000256" key="6">
    <source>
        <dbReference type="ARBA" id="ARBA00022741"/>
    </source>
</evidence>
<dbReference type="Pfam" id="PF13193">
    <property type="entry name" value="AMP-binding_C"/>
    <property type="match status" value="1"/>
</dbReference>
<comment type="pathway">
    <text evidence="3">Lipid metabolism; fatty acid beta-oxidation.</text>
</comment>
<dbReference type="GO" id="GO:0004467">
    <property type="term" value="F:long-chain fatty acid-CoA ligase activity"/>
    <property type="evidence" value="ECO:0007669"/>
    <property type="project" value="UniProtKB-EC"/>
</dbReference>
<reference evidence="17 18" key="1">
    <citation type="submission" date="2016-09" db="EMBL/GenBank/DDBJ databases">
        <authorList>
            <person name="Capua I."/>
            <person name="De Benedictis P."/>
            <person name="Joannis T."/>
            <person name="Lombin L.H."/>
            <person name="Cattoli G."/>
        </authorList>
    </citation>
    <scope>NUCLEOTIDE SEQUENCE [LARGE SCALE GENOMIC DNA]</scope>
    <source>
        <strain evidence="17 18">GB001</strain>
    </source>
</reference>
<evidence type="ECO:0000259" key="16">
    <source>
        <dbReference type="Pfam" id="PF13193"/>
    </source>
</evidence>
<gene>
    <name evidence="17" type="ORF">BN1044_00651</name>
</gene>
<dbReference type="PANTHER" id="PTHR43767:SF8">
    <property type="entry name" value="LONG-CHAIN-FATTY-ACID--COA LIGASE"/>
    <property type="match status" value="1"/>
</dbReference>
<feature type="domain" description="AMP-dependent synthetase/ligase" evidence="15">
    <location>
        <begin position="45"/>
        <end position="435"/>
    </location>
</feature>
<sequence length="577" mass="64393">MQTMLKQDNNNYGRTTLEKVWLKRYPADVPAEIDPDQYTSLVEMFEQSVARFADQPAFINMGQVMTFRKLEERSRAFAAYLQNELGLKKGDRVALMMPNLLQYPIALFGVLRAGMVVVNVNPLYTPRELEHQLNDSGASAIVIVSNFAHTLEKVVFNTQVKHVILTRMGDQLSAAKGTLVNFVVKYIKRLVPKYNLPDAISFRSALQRGRRQQYIKPDITNNDLAFLQYTGGTTGVAKGAMLTHRNMQANLIQSRAAYGPLLNEGHELVVTALPLYHIFALTVNCLLFIEMGGCNLMITNPRDIPGMVKELSRYPFTALTGVNTLFNALLNNEDFRELDFSTLRLSVGGGMSVQRSVAEKWEKLTGRHLLEGYGLTECAPLVSGNPYDLKHYSGSIGLPVPSTDVRLVDDNGNEVPHGEAGELQVKGPQVMLGYWQRPEATDEILKDGWLSTGDVVTVDDEGFLRIVDRKKDMILVSGFNVYPNEIEEVVSMHDKVLECAAIGVPNGASGEMVKICVVKKDPSLTRDELIAHCRKHLTGYKVPKKVEFYDELPKSNVGKILRRKLREEQAASQESAA</sequence>
<protein>
    <recommendedName>
        <fullName evidence="13">Long-chain-fatty-acid--CoA ligase</fullName>
        <ecNumber evidence="12">6.2.1.3</ecNumber>
    </recommendedName>
    <alternativeName>
        <fullName evidence="14">Long-chain acyl-CoA synthetase</fullName>
    </alternativeName>
</protein>
<evidence type="ECO:0000256" key="10">
    <source>
        <dbReference type="ARBA" id="ARBA00023098"/>
    </source>
</evidence>
<evidence type="ECO:0000313" key="17">
    <source>
        <dbReference type="EMBL" id="SCM51196.1"/>
    </source>
</evidence>
<dbReference type="InterPro" id="IPR000873">
    <property type="entry name" value="AMP-dep_synth/lig_dom"/>
</dbReference>
<dbReference type="SUPFAM" id="SSF56801">
    <property type="entry name" value="Acetyl-CoA synthetase-like"/>
    <property type="match status" value="1"/>
</dbReference>
<evidence type="ECO:0000256" key="1">
    <source>
        <dbReference type="ARBA" id="ARBA00001946"/>
    </source>
</evidence>
<proteinExistence type="inferred from homology"/>
<organism evidence="17 18">
    <name type="scientific">Hafnia alvei</name>
    <dbReference type="NCBI Taxonomy" id="569"/>
    <lineage>
        <taxon>Bacteria</taxon>
        <taxon>Pseudomonadati</taxon>
        <taxon>Pseudomonadota</taxon>
        <taxon>Gammaproteobacteria</taxon>
        <taxon>Enterobacterales</taxon>
        <taxon>Hafniaceae</taxon>
        <taxon>Hafnia</taxon>
    </lineage>
</organism>
<evidence type="ECO:0000256" key="12">
    <source>
        <dbReference type="ARBA" id="ARBA00026121"/>
    </source>
</evidence>
<keyword evidence="8" id="KW-0067">ATP-binding</keyword>
<dbReference type="AlphaFoldDB" id="A0A1C6YWI6"/>
<evidence type="ECO:0000313" key="18">
    <source>
        <dbReference type="Proteomes" id="UP000094844"/>
    </source>
</evidence>
<name>A0A1C6YWI6_HAFAL</name>
<dbReference type="STRING" id="569.A6V27_18495"/>
<evidence type="ECO:0000256" key="4">
    <source>
        <dbReference type="ARBA" id="ARBA00006432"/>
    </source>
</evidence>
<dbReference type="InterPro" id="IPR045851">
    <property type="entry name" value="AMP-bd_C_sf"/>
</dbReference>
<dbReference type="Pfam" id="PF00501">
    <property type="entry name" value="AMP-binding"/>
    <property type="match status" value="1"/>
</dbReference>
<evidence type="ECO:0000256" key="14">
    <source>
        <dbReference type="ARBA" id="ARBA00042773"/>
    </source>
</evidence>
<dbReference type="InterPro" id="IPR025110">
    <property type="entry name" value="AMP-bd_C"/>
</dbReference>
<keyword evidence="9" id="KW-0460">Magnesium</keyword>
<keyword evidence="7" id="KW-0276">Fatty acid metabolism</keyword>
<dbReference type="Proteomes" id="UP000094844">
    <property type="component" value="Unassembled WGS sequence"/>
</dbReference>
<dbReference type="EC" id="6.2.1.3" evidence="12"/>
<comment type="similarity">
    <text evidence="4">Belongs to the ATP-dependent AMP-binding enzyme family.</text>
</comment>
<keyword evidence="6" id="KW-0547">Nucleotide-binding</keyword>
<dbReference type="NCBIfam" id="NF006523">
    <property type="entry name" value="PRK08974.1"/>
    <property type="match status" value="1"/>
</dbReference>
<evidence type="ECO:0000256" key="9">
    <source>
        <dbReference type="ARBA" id="ARBA00022842"/>
    </source>
</evidence>
<evidence type="ECO:0000256" key="3">
    <source>
        <dbReference type="ARBA" id="ARBA00005005"/>
    </source>
</evidence>
<dbReference type="InterPro" id="IPR042099">
    <property type="entry name" value="ANL_N_sf"/>
</dbReference>
<dbReference type="Gene3D" id="3.30.300.30">
    <property type="match status" value="1"/>
</dbReference>
<keyword evidence="10" id="KW-0443">Lipid metabolism</keyword>
<dbReference type="CDD" id="cd05936">
    <property type="entry name" value="FC-FACS_FadD_like"/>
    <property type="match status" value="1"/>
</dbReference>
<dbReference type="FunFam" id="3.40.50.12780:FF:000003">
    <property type="entry name" value="Long-chain-fatty-acid--CoA ligase FadD"/>
    <property type="match status" value="1"/>
</dbReference>
<dbReference type="FunFam" id="3.30.300.30:FF:000006">
    <property type="entry name" value="Long-chain-fatty-acid--CoA ligase FadD"/>
    <property type="match status" value="1"/>
</dbReference>
<evidence type="ECO:0000256" key="8">
    <source>
        <dbReference type="ARBA" id="ARBA00022840"/>
    </source>
</evidence>
<dbReference type="GO" id="GO:0005524">
    <property type="term" value="F:ATP binding"/>
    <property type="evidence" value="ECO:0007669"/>
    <property type="project" value="UniProtKB-KW"/>
</dbReference>
<feature type="domain" description="AMP-binding enzyme C-terminal" evidence="16">
    <location>
        <begin position="485"/>
        <end position="559"/>
    </location>
</feature>
<keyword evidence="5 17" id="KW-0436">Ligase</keyword>
<comment type="cofactor">
    <cofactor evidence="1">
        <name>Mg(2+)</name>
        <dbReference type="ChEBI" id="CHEBI:18420"/>
    </cofactor>
</comment>
<evidence type="ECO:0000256" key="7">
    <source>
        <dbReference type="ARBA" id="ARBA00022832"/>
    </source>
</evidence>
<dbReference type="EMBL" id="FMIQ01000006">
    <property type="protein sequence ID" value="SCM51196.1"/>
    <property type="molecule type" value="Genomic_DNA"/>
</dbReference>
<dbReference type="GO" id="GO:0016020">
    <property type="term" value="C:membrane"/>
    <property type="evidence" value="ECO:0007669"/>
    <property type="project" value="UniProtKB-SubCell"/>
</dbReference>
<accession>A0A1C6YWI6</accession>
<evidence type="ECO:0000256" key="13">
    <source>
        <dbReference type="ARBA" id="ARBA00039545"/>
    </source>
</evidence>
<evidence type="ECO:0000259" key="15">
    <source>
        <dbReference type="Pfam" id="PF00501"/>
    </source>
</evidence>
<dbReference type="InterPro" id="IPR050237">
    <property type="entry name" value="ATP-dep_AMP-bd_enzyme"/>
</dbReference>
<evidence type="ECO:0000256" key="11">
    <source>
        <dbReference type="ARBA" id="ARBA00023136"/>
    </source>
</evidence>
<dbReference type="InterPro" id="IPR020845">
    <property type="entry name" value="AMP-binding_CS"/>
</dbReference>
<dbReference type="PROSITE" id="PS00455">
    <property type="entry name" value="AMP_BINDING"/>
    <property type="match status" value="1"/>
</dbReference>
<dbReference type="PANTHER" id="PTHR43767">
    <property type="entry name" value="LONG-CHAIN-FATTY-ACID--COA LIGASE"/>
    <property type="match status" value="1"/>
</dbReference>
<evidence type="ECO:0000256" key="5">
    <source>
        <dbReference type="ARBA" id="ARBA00022598"/>
    </source>
</evidence>
<keyword evidence="11" id="KW-0472">Membrane</keyword>
<evidence type="ECO:0000256" key="2">
    <source>
        <dbReference type="ARBA" id="ARBA00004170"/>
    </source>
</evidence>
<dbReference type="Gene3D" id="3.40.50.12780">
    <property type="entry name" value="N-terminal domain of ligase-like"/>
    <property type="match status" value="1"/>
</dbReference>
<comment type="subcellular location">
    <subcellularLocation>
        <location evidence="2">Membrane</location>
        <topology evidence="2">Peripheral membrane protein</topology>
    </subcellularLocation>
</comment>